<gene>
    <name evidence="1" type="ORF">ICL16_44250</name>
</gene>
<protein>
    <submittedName>
        <fullName evidence="1">Uncharacterized protein</fullName>
    </submittedName>
</protein>
<organism evidence="1 2">
    <name type="scientific">Iningainema tapete BLCC-T55</name>
    <dbReference type="NCBI Taxonomy" id="2748662"/>
    <lineage>
        <taxon>Bacteria</taxon>
        <taxon>Bacillati</taxon>
        <taxon>Cyanobacteriota</taxon>
        <taxon>Cyanophyceae</taxon>
        <taxon>Nostocales</taxon>
        <taxon>Scytonemataceae</taxon>
        <taxon>Iningainema tapete</taxon>
    </lineage>
</organism>
<dbReference type="EMBL" id="JACXAE010000134">
    <property type="protein sequence ID" value="MBD2778877.1"/>
    <property type="molecule type" value="Genomic_DNA"/>
</dbReference>
<dbReference type="AlphaFoldDB" id="A0A8J7C008"/>
<proteinExistence type="predicted"/>
<name>A0A8J7C008_9CYAN</name>
<accession>A0A8J7C008</accession>
<keyword evidence="2" id="KW-1185">Reference proteome</keyword>
<sequence>MIEQQIFSIHADDLQAVQIKLNAIATSDEYKDLSAEYNTRKWAQQRYEELLANAYPTLFNIFEFSGKSI</sequence>
<evidence type="ECO:0000313" key="2">
    <source>
        <dbReference type="Proteomes" id="UP000629098"/>
    </source>
</evidence>
<evidence type="ECO:0000313" key="1">
    <source>
        <dbReference type="EMBL" id="MBD2778877.1"/>
    </source>
</evidence>
<dbReference type="RefSeq" id="WP_190839058.1">
    <property type="nucleotide sequence ID" value="NZ_CAWPPI010000134.1"/>
</dbReference>
<comment type="caution">
    <text evidence="1">The sequence shown here is derived from an EMBL/GenBank/DDBJ whole genome shotgun (WGS) entry which is preliminary data.</text>
</comment>
<reference evidence="1" key="1">
    <citation type="submission" date="2020-09" db="EMBL/GenBank/DDBJ databases">
        <title>Iningainema tapete sp. nov. (Scytonemataceae, Cyanobacteria) from greenhouses in central Florida (USA) produces two types of nodularin with biosynthetic potential for microcystin-LR and anabaenopeptins.</title>
        <authorList>
            <person name="Berthold D.E."/>
            <person name="Lefler F.W."/>
            <person name="Huang I.-S."/>
            <person name="Abdulla H."/>
            <person name="Zimba P.V."/>
            <person name="Laughinghouse H.D. IV."/>
        </authorList>
    </citation>
    <scope>NUCLEOTIDE SEQUENCE</scope>
    <source>
        <strain evidence="1">BLCCT55</strain>
    </source>
</reference>
<dbReference type="Proteomes" id="UP000629098">
    <property type="component" value="Unassembled WGS sequence"/>
</dbReference>